<feature type="region of interest" description="Disordered" evidence="1">
    <location>
        <begin position="31"/>
        <end position="52"/>
    </location>
</feature>
<comment type="caution">
    <text evidence="3">The sequence shown here is derived from an EMBL/GenBank/DDBJ whole genome shotgun (WGS) entry which is preliminary data.</text>
</comment>
<protein>
    <recommendedName>
        <fullName evidence="2">Reverse transcriptase/retrotransposon-derived protein RNase H-like domain-containing protein</fullName>
    </recommendedName>
</protein>
<organism evidence="3 4">
    <name type="scientific">Escallonia rubra</name>
    <dbReference type="NCBI Taxonomy" id="112253"/>
    <lineage>
        <taxon>Eukaryota</taxon>
        <taxon>Viridiplantae</taxon>
        <taxon>Streptophyta</taxon>
        <taxon>Embryophyta</taxon>
        <taxon>Tracheophyta</taxon>
        <taxon>Spermatophyta</taxon>
        <taxon>Magnoliopsida</taxon>
        <taxon>eudicotyledons</taxon>
        <taxon>Gunneridae</taxon>
        <taxon>Pentapetalae</taxon>
        <taxon>asterids</taxon>
        <taxon>campanulids</taxon>
        <taxon>Escalloniales</taxon>
        <taxon>Escalloniaceae</taxon>
        <taxon>Escallonia</taxon>
    </lineage>
</organism>
<evidence type="ECO:0000256" key="1">
    <source>
        <dbReference type="SAM" id="MobiDB-lite"/>
    </source>
</evidence>
<evidence type="ECO:0000313" key="4">
    <source>
        <dbReference type="Proteomes" id="UP001187471"/>
    </source>
</evidence>
<dbReference type="Proteomes" id="UP001187471">
    <property type="component" value="Unassembled WGS sequence"/>
</dbReference>
<keyword evidence="4" id="KW-1185">Reference proteome</keyword>
<dbReference type="PANTHER" id="PTHR33064:SF37">
    <property type="entry name" value="RIBONUCLEASE H"/>
    <property type="match status" value="1"/>
</dbReference>
<dbReference type="SUPFAM" id="SSF56672">
    <property type="entry name" value="DNA/RNA polymerases"/>
    <property type="match status" value="1"/>
</dbReference>
<dbReference type="PANTHER" id="PTHR33064">
    <property type="entry name" value="POL PROTEIN"/>
    <property type="match status" value="1"/>
</dbReference>
<accession>A0AA88R5N5</accession>
<sequence>MEISTLQSEVKTLGTRISLLEARNIEETFSEDEGYLEPPTIQSPPPPTDPKCSKDQEILNLERVTFQKWYVSIKIIINNDFIFNGIALIDSGADLNCIREGIVPTKYCQITKQALTTADSSRMKINYKISDSWVCNDGVCLKAHFIVVRDFYQDRYKDTKILYQRLRKNPQPWTIVHTQAIRRIKLRAKSLPCLCLPLPEAFKIVETYASDIGYGGVLKQKFENKEQLVRFTSGH</sequence>
<evidence type="ECO:0000313" key="3">
    <source>
        <dbReference type="EMBL" id="KAK2970735.1"/>
    </source>
</evidence>
<dbReference type="Pfam" id="PF17919">
    <property type="entry name" value="RT_RNaseH_2"/>
    <property type="match status" value="1"/>
</dbReference>
<evidence type="ECO:0000259" key="2">
    <source>
        <dbReference type="Pfam" id="PF17919"/>
    </source>
</evidence>
<dbReference type="InterPro" id="IPR041577">
    <property type="entry name" value="RT_RNaseH_2"/>
</dbReference>
<reference evidence="3" key="1">
    <citation type="submission" date="2022-12" db="EMBL/GenBank/DDBJ databases">
        <title>Draft genome assemblies for two species of Escallonia (Escalloniales).</title>
        <authorList>
            <person name="Chanderbali A."/>
            <person name="Dervinis C."/>
            <person name="Anghel I."/>
            <person name="Soltis D."/>
            <person name="Soltis P."/>
            <person name="Zapata F."/>
        </authorList>
    </citation>
    <scope>NUCLEOTIDE SEQUENCE</scope>
    <source>
        <strain evidence="3">UCBG92.1500</strain>
        <tissue evidence="3">Leaf</tissue>
    </source>
</reference>
<feature type="domain" description="Reverse transcriptase/retrotransposon-derived protein RNase H-like" evidence="2">
    <location>
        <begin position="173"/>
        <end position="233"/>
    </location>
</feature>
<dbReference type="InterPro" id="IPR051320">
    <property type="entry name" value="Viral_Replic_Matur_Polypro"/>
</dbReference>
<dbReference type="AlphaFoldDB" id="A0AA88R5N5"/>
<gene>
    <name evidence="3" type="ORF">RJ640_002612</name>
</gene>
<dbReference type="InterPro" id="IPR043502">
    <property type="entry name" value="DNA/RNA_pol_sf"/>
</dbReference>
<dbReference type="EMBL" id="JAVXUO010002659">
    <property type="protein sequence ID" value="KAK2970735.1"/>
    <property type="molecule type" value="Genomic_DNA"/>
</dbReference>
<name>A0AA88R5N5_9ASTE</name>
<proteinExistence type="predicted"/>